<name>A0ABW7TL91_9NOCA</name>
<proteinExistence type="predicted"/>
<sequence>MPAEKRRRAIVVRRYGTEISGLDELITRHHLEVVFTVFGPSAPKLVTLIAVQHILEHDAEVVVIPHLTAAEIRAERRWQAVAGLADIVTVDGGRYGCDPA</sequence>
<evidence type="ECO:0000313" key="1">
    <source>
        <dbReference type="EMBL" id="MFI1461771.1"/>
    </source>
</evidence>
<dbReference type="RefSeq" id="WP_033245183.1">
    <property type="nucleotide sequence ID" value="NZ_JBIRUQ010000002.1"/>
</dbReference>
<dbReference type="GeneID" id="93504765"/>
<accession>A0ABW7TL91</accession>
<evidence type="ECO:0000313" key="2">
    <source>
        <dbReference type="Proteomes" id="UP001611263"/>
    </source>
</evidence>
<organism evidence="1 2">
    <name type="scientific">Nocardia carnea</name>
    <dbReference type="NCBI Taxonomy" id="37328"/>
    <lineage>
        <taxon>Bacteria</taxon>
        <taxon>Bacillati</taxon>
        <taxon>Actinomycetota</taxon>
        <taxon>Actinomycetes</taxon>
        <taxon>Mycobacteriales</taxon>
        <taxon>Nocardiaceae</taxon>
        <taxon>Nocardia</taxon>
    </lineage>
</organism>
<protein>
    <submittedName>
        <fullName evidence="1">Uncharacterized protein</fullName>
    </submittedName>
</protein>
<comment type="caution">
    <text evidence="1">The sequence shown here is derived from an EMBL/GenBank/DDBJ whole genome shotgun (WGS) entry which is preliminary data.</text>
</comment>
<dbReference type="Proteomes" id="UP001611263">
    <property type="component" value="Unassembled WGS sequence"/>
</dbReference>
<keyword evidence="2" id="KW-1185">Reference proteome</keyword>
<reference evidence="1 2" key="1">
    <citation type="submission" date="2024-10" db="EMBL/GenBank/DDBJ databases">
        <title>The Natural Products Discovery Center: Release of the First 8490 Sequenced Strains for Exploring Actinobacteria Biosynthetic Diversity.</title>
        <authorList>
            <person name="Kalkreuter E."/>
            <person name="Kautsar S.A."/>
            <person name="Yang D."/>
            <person name="Bader C.D."/>
            <person name="Teijaro C.N."/>
            <person name="Fluegel L."/>
            <person name="Davis C.M."/>
            <person name="Simpson J.R."/>
            <person name="Lauterbach L."/>
            <person name="Steele A.D."/>
            <person name="Gui C."/>
            <person name="Meng S."/>
            <person name="Li G."/>
            <person name="Viehrig K."/>
            <person name="Ye F."/>
            <person name="Su P."/>
            <person name="Kiefer A.F."/>
            <person name="Nichols A."/>
            <person name="Cepeda A.J."/>
            <person name="Yan W."/>
            <person name="Fan B."/>
            <person name="Jiang Y."/>
            <person name="Adhikari A."/>
            <person name="Zheng C.-J."/>
            <person name="Schuster L."/>
            <person name="Cowan T.M."/>
            <person name="Smanski M.J."/>
            <person name="Chevrette M.G."/>
            <person name="De Carvalho L.P.S."/>
            <person name="Shen B."/>
        </authorList>
    </citation>
    <scope>NUCLEOTIDE SEQUENCE [LARGE SCALE GENOMIC DNA]</scope>
    <source>
        <strain evidence="1 2">NPDC020568</strain>
    </source>
</reference>
<gene>
    <name evidence="1" type="ORF">ACH4WX_13725</name>
</gene>
<dbReference type="EMBL" id="JBIRUQ010000002">
    <property type="protein sequence ID" value="MFI1461771.1"/>
    <property type="molecule type" value="Genomic_DNA"/>
</dbReference>